<keyword evidence="7" id="KW-1185">Reference proteome</keyword>
<protein>
    <recommendedName>
        <fullName evidence="5">CUB domain-containing protein</fullName>
    </recommendedName>
</protein>
<proteinExistence type="predicted"/>
<feature type="transmembrane region" description="Helical" evidence="4">
    <location>
        <begin position="292"/>
        <end position="316"/>
    </location>
</feature>
<keyword evidence="4" id="KW-1133">Transmembrane helix</keyword>
<dbReference type="Pfam" id="PF00431">
    <property type="entry name" value="CUB"/>
    <property type="match status" value="2"/>
</dbReference>
<keyword evidence="4" id="KW-0472">Membrane</keyword>
<feature type="domain" description="CUB" evidence="5">
    <location>
        <begin position="240"/>
        <end position="284"/>
    </location>
</feature>
<sequence length="487" mass="55145">MSSGNIYRNWLDLIQLDNDRHAMNHLKRMSLSCCEQCSSRCETGAGGYFKLEKDTMKRIQVSKGFHVMMFIMSSKSIFDVEVVECSVGTKSLAGGFNRNLEVYESKENEIEVRVNAYSTQLDIQWWRVCGGSVVGNSGKLIGPDHTSGYPEQQTCIWNITALNGYMLLLNLNIEGYNESTNYSFDYIQVMEIESEEMISRGPVCSGMLNWKSNTSIQILFRSDFDSTSGLSFNASWVSKCGDTFYADNGELASPDISVDFSFHVQCNWTISVSPGHTIVINYTFPKTSNRDAGYVILQTAAATLAIVILIIIVVWCTKSRRCFAKRHTTCDMKENIYNSLNEIDITAENCKQQIREKNFNPETFRRRLPTLPPNRLSKILGRVRKGIQLRNEIYDTVHGERNDGFHLTILGVHTEPHTINQKNELSEEEIISIRNESTLDNFRNVGYIASDNIDQSMPLSVSSTRIIKTDCLINKSAMAMIDNEDNV</sequence>
<accession>A0ABD3VIN3</accession>
<keyword evidence="1" id="KW-0677">Repeat</keyword>
<dbReference type="Gene3D" id="2.60.120.290">
    <property type="entry name" value="Spermadhesin, CUB domain"/>
    <property type="match status" value="2"/>
</dbReference>
<dbReference type="SMART" id="SM00042">
    <property type="entry name" value="CUB"/>
    <property type="match status" value="1"/>
</dbReference>
<evidence type="ECO:0000256" key="4">
    <source>
        <dbReference type="SAM" id="Phobius"/>
    </source>
</evidence>
<organism evidence="6 7">
    <name type="scientific">Sinanodonta woodiana</name>
    <name type="common">Chinese pond mussel</name>
    <name type="synonym">Anodonta woodiana</name>
    <dbReference type="NCBI Taxonomy" id="1069815"/>
    <lineage>
        <taxon>Eukaryota</taxon>
        <taxon>Metazoa</taxon>
        <taxon>Spiralia</taxon>
        <taxon>Lophotrochozoa</taxon>
        <taxon>Mollusca</taxon>
        <taxon>Bivalvia</taxon>
        <taxon>Autobranchia</taxon>
        <taxon>Heteroconchia</taxon>
        <taxon>Palaeoheterodonta</taxon>
        <taxon>Unionida</taxon>
        <taxon>Unionoidea</taxon>
        <taxon>Unionidae</taxon>
        <taxon>Unioninae</taxon>
        <taxon>Sinanodonta</taxon>
    </lineage>
</organism>
<feature type="non-terminal residue" evidence="6">
    <location>
        <position position="487"/>
    </location>
</feature>
<evidence type="ECO:0000313" key="7">
    <source>
        <dbReference type="Proteomes" id="UP001634394"/>
    </source>
</evidence>
<evidence type="ECO:0000259" key="5">
    <source>
        <dbReference type="PROSITE" id="PS01180"/>
    </source>
</evidence>
<keyword evidence="4" id="KW-0812">Transmembrane</keyword>
<comment type="caution">
    <text evidence="3">Lacks conserved residue(s) required for the propagation of feature annotation.</text>
</comment>
<dbReference type="PANTHER" id="PTHR24251">
    <property type="entry name" value="OVOCHYMASE-RELATED"/>
    <property type="match status" value="1"/>
</dbReference>
<dbReference type="AlphaFoldDB" id="A0ABD3VIN3"/>
<evidence type="ECO:0000256" key="3">
    <source>
        <dbReference type="PROSITE-ProRule" id="PRU00059"/>
    </source>
</evidence>
<dbReference type="InterPro" id="IPR000859">
    <property type="entry name" value="CUB_dom"/>
</dbReference>
<evidence type="ECO:0000313" key="6">
    <source>
        <dbReference type="EMBL" id="KAL3860913.1"/>
    </source>
</evidence>
<gene>
    <name evidence="6" type="ORF">ACJMK2_007008</name>
</gene>
<dbReference type="SUPFAM" id="SSF49854">
    <property type="entry name" value="Spermadhesin, CUB domain"/>
    <property type="match status" value="2"/>
</dbReference>
<name>A0ABD3VIN3_SINWO</name>
<reference evidence="6 7" key="1">
    <citation type="submission" date="2024-11" db="EMBL/GenBank/DDBJ databases">
        <title>Chromosome-level genome assembly of the freshwater bivalve Anodonta woodiana.</title>
        <authorList>
            <person name="Chen X."/>
        </authorList>
    </citation>
    <scope>NUCLEOTIDE SEQUENCE [LARGE SCALE GENOMIC DNA]</scope>
    <source>
        <strain evidence="6">MN2024</strain>
        <tissue evidence="6">Gills</tissue>
    </source>
</reference>
<evidence type="ECO:0000256" key="2">
    <source>
        <dbReference type="ARBA" id="ARBA00023157"/>
    </source>
</evidence>
<comment type="caution">
    <text evidence="6">The sequence shown here is derived from an EMBL/GenBank/DDBJ whole genome shotgun (WGS) entry which is preliminary data.</text>
</comment>
<feature type="domain" description="CUB" evidence="5">
    <location>
        <begin position="129"/>
        <end position="239"/>
    </location>
</feature>
<dbReference type="EMBL" id="JBJQND010000011">
    <property type="protein sequence ID" value="KAL3860913.1"/>
    <property type="molecule type" value="Genomic_DNA"/>
</dbReference>
<dbReference type="Proteomes" id="UP001634394">
    <property type="component" value="Unassembled WGS sequence"/>
</dbReference>
<dbReference type="InterPro" id="IPR035914">
    <property type="entry name" value="Sperma_CUB_dom_sf"/>
</dbReference>
<keyword evidence="2" id="KW-1015">Disulfide bond</keyword>
<dbReference type="CDD" id="cd00041">
    <property type="entry name" value="CUB"/>
    <property type="match status" value="1"/>
</dbReference>
<evidence type="ECO:0000256" key="1">
    <source>
        <dbReference type="ARBA" id="ARBA00022737"/>
    </source>
</evidence>
<dbReference type="PROSITE" id="PS01180">
    <property type="entry name" value="CUB"/>
    <property type="match status" value="2"/>
</dbReference>